<feature type="domain" description="Fido" evidence="1">
    <location>
        <begin position="183"/>
        <end position="322"/>
    </location>
</feature>
<dbReference type="Pfam" id="PF13310">
    <property type="entry name" value="Virulence_RhuM"/>
    <property type="match status" value="1"/>
</dbReference>
<evidence type="ECO:0000259" key="1">
    <source>
        <dbReference type="PROSITE" id="PS51459"/>
    </source>
</evidence>
<name>A0A1F8EFN9_9BACT</name>
<protein>
    <submittedName>
        <fullName evidence="2">Death-on-curing protein</fullName>
    </submittedName>
</protein>
<dbReference type="InterPro" id="IPR011204">
    <property type="entry name" value="Virulence_RhuM-like"/>
</dbReference>
<reference evidence="2 3" key="1">
    <citation type="journal article" date="2016" name="Nat. Commun.">
        <title>Thousands of microbial genomes shed light on interconnected biogeochemical processes in an aquifer system.</title>
        <authorList>
            <person name="Anantharaman K."/>
            <person name="Brown C.T."/>
            <person name="Hug L.A."/>
            <person name="Sharon I."/>
            <person name="Castelle C.J."/>
            <person name="Probst A.J."/>
            <person name="Thomas B.C."/>
            <person name="Singh A."/>
            <person name="Wilkins M.J."/>
            <person name="Karaoz U."/>
            <person name="Brodie E.L."/>
            <person name="Williams K.H."/>
            <person name="Hubbard S.S."/>
            <person name="Banfield J.F."/>
        </authorList>
    </citation>
    <scope>NUCLEOTIDE SEQUENCE [LARGE SCALE GENOMIC DNA]</scope>
</reference>
<dbReference type="SUPFAM" id="SSF140931">
    <property type="entry name" value="Fic-like"/>
    <property type="match status" value="1"/>
</dbReference>
<evidence type="ECO:0000313" key="2">
    <source>
        <dbReference type="EMBL" id="OGM99672.1"/>
    </source>
</evidence>
<gene>
    <name evidence="2" type="ORF">A2817_03830</name>
</gene>
<dbReference type="Gene3D" id="1.20.120.1870">
    <property type="entry name" value="Fic/DOC protein, Fido domain"/>
    <property type="match status" value="1"/>
</dbReference>
<dbReference type="InterPro" id="IPR036597">
    <property type="entry name" value="Fido-like_dom_sf"/>
</dbReference>
<dbReference type="PROSITE" id="PS51459">
    <property type="entry name" value="FIDO"/>
    <property type="match status" value="1"/>
</dbReference>
<dbReference type="EMBL" id="MGIZ01000012">
    <property type="protein sequence ID" value="OGM99672.1"/>
    <property type="molecule type" value="Genomic_DNA"/>
</dbReference>
<dbReference type="Proteomes" id="UP000177594">
    <property type="component" value="Unassembled WGS sequence"/>
</dbReference>
<dbReference type="Pfam" id="PF02661">
    <property type="entry name" value="Fic"/>
    <property type="match status" value="1"/>
</dbReference>
<dbReference type="PANTHER" id="PTHR35810:SF1">
    <property type="entry name" value="CYTOPLASMIC PROTEIN"/>
    <property type="match status" value="1"/>
</dbReference>
<proteinExistence type="predicted"/>
<evidence type="ECO:0000313" key="3">
    <source>
        <dbReference type="Proteomes" id="UP000177594"/>
    </source>
</evidence>
<dbReference type="InterPro" id="IPR003812">
    <property type="entry name" value="Fido"/>
</dbReference>
<dbReference type="AlphaFoldDB" id="A0A1F8EFN9"/>
<dbReference type="InterPro" id="IPR053737">
    <property type="entry name" value="Type_II_TA_Toxin"/>
</dbReference>
<organism evidence="2 3">
    <name type="scientific">Candidatus Yanofskybacteria bacterium RIFCSPHIGHO2_01_FULL_39_8b</name>
    <dbReference type="NCBI Taxonomy" id="1802659"/>
    <lineage>
        <taxon>Bacteria</taxon>
        <taxon>Candidatus Yanofskyibacteriota</taxon>
    </lineage>
</organism>
<accession>A0A1F8EFN9</accession>
<sequence length="322" mass="36223">MKKNIIIYQTSHGALELKADAIRETIWLTQQQTADLFDVKKSAISKHIKNIFDSGELHKKLTVSILETVQKEGKRTIKRNLEYYNLDLVLSVGYRVNSKKATIFRQWATKTLRQHITKGYTINPRVIKHNYSEFQKAIENIKHLLPAGTPIDHVSVLELISAFADTWLSLDAYDKDTLVARGATKKSVAITAQQLSGALKDFKVALMKKGEATELFGSERNTGSAGGIVGNVMQTFGGRPLYPTIEEKAAHLLYFMVKDHPFVDGNKRSGAYAFVWFLHRTGVLDRSKMTSSALTALTLFVAESDPKNKERMIKLVLQLLKK</sequence>
<dbReference type="PANTHER" id="PTHR35810">
    <property type="entry name" value="CYTOPLASMIC PROTEIN-RELATED"/>
    <property type="match status" value="1"/>
</dbReference>
<comment type="caution">
    <text evidence="2">The sequence shown here is derived from an EMBL/GenBank/DDBJ whole genome shotgun (WGS) entry which is preliminary data.</text>
</comment>